<evidence type="ECO:0000313" key="3">
    <source>
        <dbReference type="Proteomes" id="UP000799640"/>
    </source>
</evidence>
<proteinExistence type="predicted"/>
<evidence type="ECO:0000313" key="2">
    <source>
        <dbReference type="EMBL" id="KAF2395756.1"/>
    </source>
</evidence>
<protein>
    <submittedName>
        <fullName evidence="2">Uncharacterized protein</fullName>
    </submittedName>
</protein>
<dbReference type="EMBL" id="ML996711">
    <property type="protein sequence ID" value="KAF2395756.1"/>
    <property type="molecule type" value="Genomic_DNA"/>
</dbReference>
<feature type="region of interest" description="Disordered" evidence="1">
    <location>
        <begin position="130"/>
        <end position="178"/>
    </location>
</feature>
<feature type="compositionally biased region" description="Polar residues" evidence="1">
    <location>
        <begin position="157"/>
        <end position="171"/>
    </location>
</feature>
<dbReference type="Proteomes" id="UP000799640">
    <property type="component" value="Unassembled WGS sequence"/>
</dbReference>
<feature type="compositionally biased region" description="Pro residues" evidence="1">
    <location>
        <begin position="143"/>
        <end position="156"/>
    </location>
</feature>
<accession>A0A6G1HIS8</accession>
<feature type="compositionally biased region" description="Polar residues" evidence="1">
    <location>
        <begin position="217"/>
        <end position="252"/>
    </location>
</feature>
<reference evidence="2" key="1">
    <citation type="journal article" date="2020" name="Stud. Mycol.">
        <title>101 Dothideomycetes genomes: a test case for predicting lifestyles and emergence of pathogens.</title>
        <authorList>
            <person name="Haridas S."/>
            <person name="Albert R."/>
            <person name="Binder M."/>
            <person name="Bloem J."/>
            <person name="Labutti K."/>
            <person name="Salamov A."/>
            <person name="Andreopoulos B."/>
            <person name="Baker S."/>
            <person name="Barry K."/>
            <person name="Bills G."/>
            <person name="Bluhm B."/>
            <person name="Cannon C."/>
            <person name="Castanera R."/>
            <person name="Culley D."/>
            <person name="Daum C."/>
            <person name="Ezra D."/>
            <person name="Gonzalez J."/>
            <person name="Henrissat B."/>
            <person name="Kuo A."/>
            <person name="Liang C."/>
            <person name="Lipzen A."/>
            <person name="Lutzoni F."/>
            <person name="Magnuson J."/>
            <person name="Mondo S."/>
            <person name="Nolan M."/>
            <person name="Ohm R."/>
            <person name="Pangilinan J."/>
            <person name="Park H.-J."/>
            <person name="Ramirez L."/>
            <person name="Alfaro M."/>
            <person name="Sun H."/>
            <person name="Tritt A."/>
            <person name="Yoshinaga Y."/>
            <person name="Zwiers L.-H."/>
            <person name="Turgeon B."/>
            <person name="Goodwin S."/>
            <person name="Spatafora J."/>
            <person name="Crous P."/>
            <person name="Grigoriev I."/>
        </authorList>
    </citation>
    <scope>NUCLEOTIDE SEQUENCE</scope>
    <source>
        <strain evidence="2">CBS 262.69</strain>
    </source>
</reference>
<name>A0A6G1HIS8_9PEZI</name>
<dbReference type="AlphaFoldDB" id="A0A6G1HIS8"/>
<feature type="compositionally biased region" description="Basic and acidic residues" evidence="1">
    <location>
        <begin position="369"/>
        <end position="415"/>
    </location>
</feature>
<feature type="region of interest" description="Disordered" evidence="1">
    <location>
        <begin position="361"/>
        <end position="423"/>
    </location>
</feature>
<feature type="region of interest" description="Disordered" evidence="1">
    <location>
        <begin position="206"/>
        <end position="279"/>
    </location>
</feature>
<sequence length="423" mass="47136">MSRHNDDPPDSLATLAKDAQNVISALRASHNHISWLRDALRRSQRDISRVLGALEVERGKRRPGLRNRSLREAVETVLDVCERLDTFLYAEEGKGSGGWWDGLWRRLRRRGLRKELFRARDGLDAAVIEARLPRKTHHSRNPSQPPAARPTGPQHPQPSRTTLPYTPSVSDLSPPDVHSYVESLNSSVAQVALDSLPQHRREHLLRLQAGAPRSNLRDSSAPSRLESHNSAPAGSALSSRQDSFSGSVTGSVLSGPDRSAPHRPRRPEPRLRSVSDGPRSIAAHQARRNELGSIHEDHGPPPAVYTHSKPSLVDVGSLAGLVERDRGFRYGYPAEEGVTRLSRSGFDGSGVWSGYSTVTGVTAQTSVYAEREERRGAPGGRRESHDYAERGGRHRRYGELEREEEGGRRNGEEERRRRRVPRR</sequence>
<keyword evidence="3" id="KW-1185">Reference proteome</keyword>
<gene>
    <name evidence="2" type="ORF">EJ06DRAFT_585709</name>
</gene>
<organism evidence="2 3">
    <name type="scientific">Trichodelitschia bisporula</name>
    <dbReference type="NCBI Taxonomy" id="703511"/>
    <lineage>
        <taxon>Eukaryota</taxon>
        <taxon>Fungi</taxon>
        <taxon>Dikarya</taxon>
        <taxon>Ascomycota</taxon>
        <taxon>Pezizomycotina</taxon>
        <taxon>Dothideomycetes</taxon>
        <taxon>Dothideomycetes incertae sedis</taxon>
        <taxon>Phaeotrichales</taxon>
        <taxon>Phaeotrichaceae</taxon>
        <taxon>Trichodelitschia</taxon>
    </lineage>
</organism>
<evidence type="ECO:0000256" key="1">
    <source>
        <dbReference type="SAM" id="MobiDB-lite"/>
    </source>
</evidence>